<dbReference type="PATRIC" id="fig|1502293.3.peg.1138"/>
<dbReference type="FunFam" id="3.40.50.1260:FF:000012">
    <property type="entry name" value="Phosphoglycerate kinase"/>
    <property type="match status" value="1"/>
</dbReference>
<feature type="binding site" evidence="13">
    <location>
        <position position="38"/>
    </location>
    <ligand>
        <name>substrate</name>
    </ligand>
</feature>
<dbReference type="GO" id="GO:0006094">
    <property type="term" value="P:gluconeogenesis"/>
    <property type="evidence" value="ECO:0007669"/>
    <property type="project" value="TreeGrafter"/>
</dbReference>
<dbReference type="InterPro" id="IPR015824">
    <property type="entry name" value="Phosphoglycerate_kinase_N"/>
</dbReference>
<evidence type="ECO:0000256" key="9">
    <source>
        <dbReference type="ARBA" id="ARBA00022741"/>
    </source>
</evidence>
<feature type="binding site" evidence="13">
    <location>
        <begin position="351"/>
        <end position="354"/>
    </location>
    <ligand>
        <name>ATP</name>
        <dbReference type="ChEBI" id="CHEBI:30616"/>
    </ligand>
</feature>
<feature type="binding site" evidence="13 14">
    <location>
        <begin position="59"/>
        <end position="62"/>
    </location>
    <ligand>
        <name>substrate</name>
    </ligand>
</feature>
<comment type="pathway">
    <text evidence="3 13">Carbohydrate degradation; glycolysis; pyruvate from D-glyceraldehyde 3-phosphate: step 2/5.</text>
</comment>
<evidence type="ECO:0000256" key="1">
    <source>
        <dbReference type="ARBA" id="ARBA00000642"/>
    </source>
</evidence>
<comment type="caution">
    <text evidence="17">The sequence shown here is derived from an EMBL/GenBank/DDBJ whole genome shotgun (WGS) entry which is preliminary data.</text>
</comment>
<sequence length="402" mass="43965">MKVLTLDDFDLKGKTVFLRVDMNCPIDPETMEISGTKRIEEAIETLQSLKDAKVVVASHQGRVGNNDYTGMDKHAKVLEKLMNREIKYVEDVIGEAAQNAIKNLESGDILLLDNLRLCAEENYEFTPENAAKTIMVTRLAKLFDLCVLDSFPSAHRSHPSIVGFPQVLPACAGRIVEREVRNLDEIMTVAKAPHVIVLGGSKVPDRLEAIKLLIQNGRADHVLLTGLIGNVFMRAQARVKSSLGIKREEEVVAKAHTLIGEYPDVFATPVDIAIDKDGERVEMDVREMGKGDKIFDLGPKTVEYYSKLIAGAGTVFISGPAGFFEKENFSFGTKALLTAVANSMATTIVSGGHLTTALKQQGLADKINHISTAGGALVLYLTGEKLPMIKALEDARIRHQSK</sequence>
<keyword evidence="8 13" id="KW-0808">Transferase</keyword>
<evidence type="ECO:0000256" key="11">
    <source>
        <dbReference type="ARBA" id="ARBA00022840"/>
    </source>
</evidence>
<evidence type="ECO:0000256" key="10">
    <source>
        <dbReference type="ARBA" id="ARBA00022777"/>
    </source>
</evidence>
<feature type="binding site" evidence="13 14">
    <location>
        <begin position="21"/>
        <end position="23"/>
    </location>
    <ligand>
        <name>substrate</name>
    </ligand>
</feature>
<dbReference type="GO" id="GO:0005829">
    <property type="term" value="C:cytosol"/>
    <property type="evidence" value="ECO:0007669"/>
    <property type="project" value="TreeGrafter"/>
</dbReference>
<comment type="caution">
    <text evidence="13">Lacks conserved residue(s) required for the propagation of feature annotation.</text>
</comment>
<keyword evidence="12 13" id="KW-0324">Glycolysis</keyword>
<reference evidence="17 18" key="1">
    <citation type="submission" date="2014-06" db="EMBL/GenBank/DDBJ databases">
        <authorList>
            <person name="Ngugi D.K."/>
            <person name="Blom J."/>
            <person name="Alam I."/>
            <person name="Rashid M."/>
            <person name="Ba Alawi W."/>
            <person name="Zhang G."/>
            <person name="Hikmawan T."/>
            <person name="Guan Y."/>
            <person name="Antunes A."/>
            <person name="Siam R."/>
            <person name="ElDorry H."/>
            <person name="Bajic V."/>
            <person name="Stingl U."/>
        </authorList>
    </citation>
    <scope>NUCLEOTIDE SEQUENCE [LARGE SCALE GENOMIC DNA]</scope>
    <source>
        <strain evidence="17">SCGC AAA799-N04</strain>
    </source>
</reference>
<feature type="binding site" evidence="13">
    <location>
        <position position="116"/>
    </location>
    <ligand>
        <name>substrate</name>
    </ligand>
</feature>
<dbReference type="Proteomes" id="UP000028059">
    <property type="component" value="Unassembled WGS sequence"/>
</dbReference>
<feature type="binding site" evidence="14">
    <location>
        <position position="156"/>
    </location>
    <ligand>
        <name>(2R)-3-phosphoglycerate</name>
        <dbReference type="ChEBI" id="CHEBI:58272"/>
    </ligand>
</feature>
<dbReference type="FunFam" id="3.40.50.1260:FF:000006">
    <property type="entry name" value="Phosphoglycerate kinase"/>
    <property type="match status" value="1"/>
</dbReference>
<comment type="catalytic activity">
    <reaction evidence="1 13 16">
        <text>(2R)-3-phosphoglycerate + ATP = (2R)-3-phospho-glyceroyl phosphate + ADP</text>
        <dbReference type="Rhea" id="RHEA:14801"/>
        <dbReference type="ChEBI" id="CHEBI:30616"/>
        <dbReference type="ChEBI" id="CHEBI:57604"/>
        <dbReference type="ChEBI" id="CHEBI:58272"/>
        <dbReference type="ChEBI" id="CHEBI:456216"/>
        <dbReference type="EC" id="2.7.2.3"/>
    </reaction>
</comment>
<evidence type="ECO:0000256" key="8">
    <source>
        <dbReference type="ARBA" id="ARBA00022679"/>
    </source>
</evidence>
<dbReference type="InterPro" id="IPR001576">
    <property type="entry name" value="Phosphoglycerate_kinase"/>
</dbReference>
<evidence type="ECO:0000256" key="3">
    <source>
        <dbReference type="ARBA" id="ARBA00004838"/>
    </source>
</evidence>
<keyword evidence="9 13" id="KW-0547">Nucleotide-binding</keyword>
<accession>A0A081RMF4</accession>
<dbReference type="GO" id="GO:0004618">
    <property type="term" value="F:phosphoglycerate kinase activity"/>
    <property type="evidence" value="ECO:0007669"/>
    <property type="project" value="UniProtKB-UniRule"/>
</dbReference>
<dbReference type="PROSITE" id="PS00111">
    <property type="entry name" value="PGLYCERATE_KINASE"/>
    <property type="match status" value="1"/>
</dbReference>
<evidence type="ECO:0000256" key="4">
    <source>
        <dbReference type="ARBA" id="ARBA00008982"/>
    </source>
</evidence>
<dbReference type="HAMAP" id="MF_00145">
    <property type="entry name" value="Phosphoglyc_kinase"/>
    <property type="match status" value="1"/>
</dbReference>
<evidence type="ECO:0000313" key="18">
    <source>
        <dbReference type="Proteomes" id="UP000028059"/>
    </source>
</evidence>
<dbReference type="UniPathway" id="UPA00109">
    <property type="reaction ID" value="UER00185"/>
</dbReference>
<evidence type="ECO:0000256" key="6">
    <source>
        <dbReference type="ARBA" id="ARBA00016471"/>
    </source>
</evidence>
<feature type="binding site" evidence="14">
    <location>
        <position position="116"/>
    </location>
    <ligand>
        <name>(2R)-3-phosphoglycerate</name>
        <dbReference type="ChEBI" id="CHEBI:58272"/>
    </ligand>
</feature>
<dbReference type="InterPro" id="IPR015911">
    <property type="entry name" value="Phosphoglycerate_kinase_CS"/>
</dbReference>
<dbReference type="GO" id="GO:0005524">
    <property type="term" value="F:ATP binding"/>
    <property type="evidence" value="ECO:0007669"/>
    <property type="project" value="UniProtKB-KW"/>
</dbReference>
<feature type="binding site" evidence="13">
    <location>
        <position position="156"/>
    </location>
    <ligand>
        <name>substrate</name>
    </ligand>
</feature>
<evidence type="ECO:0000256" key="14">
    <source>
        <dbReference type="PIRSR" id="PIRSR000724-1"/>
    </source>
</evidence>
<protein>
    <recommendedName>
        <fullName evidence="6 13">Phosphoglycerate kinase</fullName>
        <ecNumber evidence="5 13">2.7.2.3</ecNumber>
    </recommendedName>
</protein>
<dbReference type="EMBL" id="JOKN01000021">
    <property type="protein sequence ID" value="KEQ56377.1"/>
    <property type="molecule type" value="Genomic_DNA"/>
</dbReference>
<keyword evidence="18" id="KW-1185">Reference proteome</keyword>
<keyword evidence="7 13" id="KW-0963">Cytoplasm</keyword>
<evidence type="ECO:0000256" key="15">
    <source>
        <dbReference type="PIRSR" id="PIRSR000724-2"/>
    </source>
</evidence>
<dbReference type="InterPro" id="IPR036043">
    <property type="entry name" value="Phosphoglycerate_kinase_sf"/>
</dbReference>
<dbReference type="AlphaFoldDB" id="A0A081RMF4"/>
<name>A0A081RMF4_9ARCH</name>
<proteinExistence type="inferred from homology"/>
<dbReference type="SUPFAM" id="SSF53748">
    <property type="entry name" value="Phosphoglycerate kinase"/>
    <property type="match status" value="1"/>
</dbReference>
<evidence type="ECO:0000256" key="7">
    <source>
        <dbReference type="ARBA" id="ARBA00022490"/>
    </source>
</evidence>
<dbReference type="PIRSF" id="PIRSF000724">
    <property type="entry name" value="Pgk"/>
    <property type="match status" value="1"/>
</dbReference>
<dbReference type="PRINTS" id="PR00477">
    <property type="entry name" value="PHGLYCKINASE"/>
</dbReference>
<comment type="similarity">
    <text evidence="4 13 16">Belongs to the phosphoglycerate kinase family.</text>
</comment>
<feature type="binding site" evidence="14">
    <location>
        <position position="38"/>
    </location>
    <ligand>
        <name>(2R)-3-phosphoglycerate</name>
        <dbReference type="ChEBI" id="CHEBI:58272"/>
    </ligand>
</feature>
<dbReference type="Gene3D" id="3.40.50.1260">
    <property type="entry name" value="Phosphoglycerate kinase, N-terminal domain"/>
    <property type="match status" value="2"/>
</dbReference>
<dbReference type="PANTHER" id="PTHR11406">
    <property type="entry name" value="PHOSPHOGLYCERATE KINASE"/>
    <property type="match status" value="1"/>
</dbReference>
<gene>
    <name evidence="13 17" type="primary">pgk</name>
    <name evidence="17" type="ORF">AAA799N04_01233</name>
</gene>
<dbReference type="EC" id="2.7.2.3" evidence="5 13"/>
<dbReference type="PANTHER" id="PTHR11406:SF23">
    <property type="entry name" value="PHOSPHOGLYCERATE KINASE 1, CHLOROPLASTIC-RELATED"/>
    <property type="match status" value="1"/>
</dbReference>
<feature type="binding site" evidence="13 15">
    <location>
        <position position="325"/>
    </location>
    <ligand>
        <name>ATP</name>
        <dbReference type="ChEBI" id="CHEBI:30616"/>
    </ligand>
</feature>
<evidence type="ECO:0000256" key="12">
    <source>
        <dbReference type="ARBA" id="ARBA00023152"/>
    </source>
</evidence>
<evidence type="ECO:0000256" key="2">
    <source>
        <dbReference type="ARBA" id="ARBA00004496"/>
    </source>
</evidence>
<evidence type="ECO:0000256" key="5">
    <source>
        <dbReference type="ARBA" id="ARBA00013061"/>
    </source>
</evidence>
<dbReference type="GO" id="GO:0043531">
    <property type="term" value="F:ADP binding"/>
    <property type="evidence" value="ECO:0007669"/>
    <property type="project" value="TreeGrafter"/>
</dbReference>
<dbReference type="Pfam" id="PF00162">
    <property type="entry name" value="PGK"/>
    <property type="match status" value="1"/>
</dbReference>
<comment type="subcellular location">
    <subcellularLocation>
        <location evidence="2 13">Cytoplasm</location>
    </subcellularLocation>
</comment>
<keyword evidence="11 13" id="KW-0067">ATP-binding</keyword>
<comment type="subunit">
    <text evidence="13">Monomer.</text>
</comment>
<organism evidence="17 18">
    <name type="scientific">Marine Group I thaumarchaeote SCGC AAA799-N04</name>
    <dbReference type="NCBI Taxonomy" id="1502293"/>
    <lineage>
        <taxon>Archaea</taxon>
        <taxon>Nitrososphaerota</taxon>
        <taxon>Marine Group I</taxon>
    </lineage>
</organism>
<evidence type="ECO:0000313" key="17">
    <source>
        <dbReference type="EMBL" id="KEQ56377.1"/>
    </source>
</evidence>
<evidence type="ECO:0000256" key="16">
    <source>
        <dbReference type="RuleBase" id="RU000532"/>
    </source>
</evidence>
<keyword evidence="10 13" id="KW-0418">Kinase</keyword>
<dbReference type="GO" id="GO:0006096">
    <property type="term" value="P:glycolytic process"/>
    <property type="evidence" value="ECO:0007669"/>
    <property type="project" value="UniProtKB-UniRule"/>
</dbReference>
<evidence type="ECO:0000256" key="13">
    <source>
        <dbReference type="HAMAP-Rule" id="MF_00145"/>
    </source>
</evidence>